<keyword evidence="2" id="KW-0449">Lipoprotein</keyword>
<protein>
    <submittedName>
        <fullName evidence="2">Outer membrane lipoprotein carrier protein LolA</fullName>
    </submittedName>
</protein>
<comment type="caution">
    <text evidence="2">The sequence shown here is derived from an EMBL/GenBank/DDBJ whole genome shotgun (WGS) entry which is preliminary data.</text>
</comment>
<reference evidence="2" key="1">
    <citation type="submission" date="2022-02" db="EMBL/GenBank/DDBJ databases">
        <title>Fredinandcohnia quinoae sp. nov. isolated from Chenopodium quinoa seeds.</title>
        <authorList>
            <person name="Saati-Santamaria Z."/>
            <person name="Flores-Felix J.D."/>
            <person name="Igual J.M."/>
            <person name="Velazquez E."/>
            <person name="Garcia-Fraile P."/>
            <person name="Martinez-Molina E."/>
        </authorList>
    </citation>
    <scope>NUCLEOTIDE SEQUENCE</scope>
    <source>
        <strain evidence="2">SECRCQ15</strain>
    </source>
</reference>
<feature type="signal peptide" evidence="1">
    <location>
        <begin position="1"/>
        <end position="19"/>
    </location>
</feature>
<feature type="chain" id="PRO_5043487433" evidence="1">
    <location>
        <begin position="20"/>
        <end position="341"/>
    </location>
</feature>
<dbReference type="InterPro" id="IPR052944">
    <property type="entry name" value="Sporulation_related"/>
</dbReference>
<accession>A0AAW5E2W4</accession>
<name>A0AAW5E2W4_9BACI</name>
<organism evidence="2 3">
    <name type="scientific">Fredinandcohnia quinoae</name>
    <dbReference type="NCBI Taxonomy" id="2918902"/>
    <lineage>
        <taxon>Bacteria</taxon>
        <taxon>Bacillati</taxon>
        <taxon>Bacillota</taxon>
        <taxon>Bacilli</taxon>
        <taxon>Bacillales</taxon>
        <taxon>Bacillaceae</taxon>
        <taxon>Fredinandcohnia</taxon>
    </lineage>
</organism>
<dbReference type="Proteomes" id="UP001431131">
    <property type="component" value="Unassembled WGS sequence"/>
</dbReference>
<dbReference type="AlphaFoldDB" id="A0AAW5E2W4"/>
<evidence type="ECO:0000256" key="1">
    <source>
        <dbReference type="SAM" id="SignalP"/>
    </source>
</evidence>
<dbReference type="SUPFAM" id="SSF89392">
    <property type="entry name" value="Prokaryotic lipoproteins and lipoprotein localization factors"/>
    <property type="match status" value="1"/>
</dbReference>
<sequence>MKKNVFLLLLGLLVALALAGCGEKSQKDVVEALDEKVAKMTGYKADAKMTLQTGNDPQVYQVEIWHKEPEYYRVNLKNAEKDQSQMILRNDDGVFVLTPALNKSFHFQSDWPQNSSQAYLVESLVNDIKSDPEAKFTATKDNYVFETKTNYKNNKMLPIQEITINKKDLAPVQVKVMDPDRNPLLIVDFKKVEFNASFDKSAFEVEKNMNSAQLELEEVPVMGEGNSKPFAVLYPEEGVIPGVELVEEKEMKTDDGIRYILTFGGGEKSFTLIQERATVAPAGTTISVSGEPIDLGFTVGVLSENAISWTHEGVDFMVASTDLTQEELYEIARTVQGKTVK</sequence>
<dbReference type="RefSeq" id="WP_240257175.1">
    <property type="nucleotide sequence ID" value="NZ_JAKTTI010000037.1"/>
</dbReference>
<keyword evidence="3" id="KW-1185">Reference proteome</keyword>
<dbReference type="InterPro" id="IPR029046">
    <property type="entry name" value="LolA/LolB/LppX"/>
</dbReference>
<dbReference type="Gene3D" id="2.50.20.10">
    <property type="entry name" value="Lipoprotein localisation LolA/LolB/LppX"/>
    <property type="match status" value="1"/>
</dbReference>
<proteinExistence type="predicted"/>
<dbReference type="EMBL" id="JAKTTI010000037">
    <property type="protein sequence ID" value="MCH1627255.1"/>
    <property type="molecule type" value="Genomic_DNA"/>
</dbReference>
<dbReference type="PROSITE" id="PS51257">
    <property type="entry name" value="PROKAR_LIPOPROTEIN"/>
    <property type="match status" value="1"/>
</dbReference>
<evidence type="ECO:0000313" key="3">
    <source>
        <dbReference type="Proteomes" id="UP001431131"/>
    </source>
</evidence>
<gene>
    <name evidence="2" type="ORF">MJG50_18125</name>
</gene>
<keyword evidence="1" id="KW-0732">Signal</keyword>
<evidence type="ECO:0000313" key="2">
    <source>
        <dbReference type="EMBL" id="MCH1627255.1"/>
    </source>
</evidence>
<dbReference type="PANTHER" id="PTHR37507:SF2">
    <property type="entry name" value="SPORULATION PROTEIN YDCC"/>
    <property type="match status" value="1"/>
</dbReference>
<dbReference type="PANTHER" id="PTHR37507">
    <property type="entry name" value="SPORULATION PROTEIN YDCC"/>
    <property type="match status" value="1"/>
</dbReference>